<proteinExistence type="predicted"/>
<name>A0A0N1IML2_LEPSE</name>
<reference evidence="2 3" key="1">
    <citation type="journal article" date="2015" name="PLoS Pathog.">
        <title>Leptomonas seymouri: Adaptations to the Dixenous Life Cycle Analyzed by Genome Sequencing, Transcriptome Profiling and Co-infection with Leishmania donovani.</title>
        <authorList>
            <person name="Kraeva N."/>
            <person name="Butenko A."/>
            <person name="Hlavacova J."/>
            <person name="Kostygov A."/>
            <person name="Myskova J."/>
            <person name="Grybchuk D."/>
            <person name="Lestinova T."/>
            <person name="Votypka J."/>
            <person name="Volf P."/>
            <person name="Opperdoes F."/>
            <person name="Flegontov P."/>
            <person name="Lukes J."/>
            <person name="Yurchenko V."/>
        </authorList>
    </citation>
    <scope>NUCLEOTIDE SEQUENCE [LARGE SCALE GENOMIC DNA]</scope>
    <source>
        <strain evidence="2 3">ATCC 30220</strain>
    </source>
</reference>
<feature type="region of interest" description="Disordered" evidence="1">
    <location>
        <begin position="226"/>
        <end position="264"/>
    </location>
</feature>
<dbReference type="AlphaFoldDB" id="A0A0N1IML2"/>
<protein>
    <submittedName>
        <fullName evidence="2">Uncharacterized protein</fullName>
    </submittedName>
</protein>
<evidence type="ECO:0000256" key="1">
    <source>
        <dbReference type="SAM" id="MobiDB-lite"/>
    </source>
</evidence>
<keyword evidence="3" id="KW-1185">Reference proteome</keyword>
<dbReference type="Proteomes" id="UP000038009">
    <property type="component" value="Unassembled WGS sequence"/>
</dbReference>
<feature type="compositionally biased region" description="Low complexity" evidence="1">
    <location>
        <begin position="245"/>
        <end position="264"/>
    </location>
</feature>
<comment type="caution">
    <text evidence="2">The sequence shown here is derived from an EMBL/GenBank/DDBJ whole genome shotgun (WGS) entry which is preliminary data.</text>
</comment>
<feature type="compositionally biased region" description="Acidic residues" evidence="1">
    <location>
        <begin position="232"/>
        <end position="243"/>
    </location>
</feature>
<dbReference type="EMBL" id="LJSK01000010">
    <property type="protein sequence ID" value="KPI90113.1"/>
    <property type="molecule type" value="Genomic_DNA"/>
</dbReference>
<gene>
    <name evidence="2" type="ORF">ABL78_0758</name>
</gene>
<feature type="region of interest" description="Disordered" evidence="1">
    <location>
        <begin position="1035"/>
        <end position="1095"/>
    </location>
</feature>
<feature type="compositionally biased region" description="Low complexity" evidence="1">
    <location>
        <begin position="1077"/>
        <end position="1087"/>
    </location>
</feature>
<organism evidence="2 3">
    <name type="scientific">Leptomonas seymouri</name>
    <dbReference type="NCBI Taxonomy" id="5684"/>
    <lineage>
        <taxon>Eukaryota</taxon>
        <taxon>Discoba</taxon>
        <taxon>Euglenozoa</taxon>
        <taxon>Kinetoplastea</taxon>
        <taxon>Metakinetoplastina</taxon>
        <taxon>Trypanosomatida</taxon>
        <taxon>Trypanosomatidae</taxon>
        <taxon>Leishmaniinae</taxon>
        <taxon>Leptomonas</taxon>
    </lineage>
</organism>
<evidence type="ECO:0000313" key="3">
    <source>
        <dbReference type="Proteomes" id="UP000038009"/>
    </source>
</evidence>
<dbReference type="OMA" id="WAFTCYA"/>
<accession>A0A0N1IML2</accession>
<dbReference type="VEuPathDB" id="TriTrypDB:Lsey_0010_0250"/>
<dbReference type="OrthoDB" id="272520at2759"/>
<evidence type="ECO:0000313" key="2">
    <source>
        <dbReference type="EMBL" id="KPI90113.1"/>
    </source>
</evidence>
<sequence length="1095" mass="116771">MLRKRRLTVHPVDAAQFCGYDNSMVVSFLNGIDHLVVNPAATDLDEAQPLPSRVVAHSYTGAQLANTEVETQLECVAEAAVSTAAVIACRVLPLTASTADPTAAYPVRAEGPPKIVFFSGCQRLAEVRLGAELTAATATTDVADAAACPMQCFRMNSSGAPGSIALDIAAFMGDSQTLCTCTPQLGKLQAIRFDDQRICCMGPGRAGKTEVTVVLSSGVAVLCGVPNTPPSSDEDEDAFDCEEQPASSASPSSTSTTLPAAARRAFAKANERSNWRILHTIQLPAAPSPASDATPAPRRVAWSGASTLWVVCADGSVLAVQCKAASLAQGAALRHTQLNEESEQPVGDHETEEPSAEATMIAEYVLQAQLTGKDGQRIPVQSIFTNADPRSPVLHFAFTSGSEGSDGPLSRLFYGSARVSETLISDGSNSPSRCVQWRLQSMPYDEQLYGVRFERGQYHILTQGCRGGGPLYIALLPWSSPVHTPQIGTAAKHADLAVAIMASPEDELANHCRACEDLLQELYTATQHLLHEDDAEVLLHRFMQAQHAVYALLSRQHQSLGVTDLAPSESLPYRLLQRATRLFRQFSAYVLLLRLGIVNTVTKPVREVLRLDEAAAISKAAQAQWASLMRDTFRSASVFQSVVTEHAMWQAPTPLCVDLLSSALGFSLTDPSCTMASVLNKMDALTTEYALFVLYYSYQVMGCAGDAKTAAPPHSVQQQQRQWRESFLLLFGQPIELNVWAFTCYAVDHSVNPAAQCDDAAGAPAVYILGPAVQHLGAPPFTKLFASVIHGLAHVAALDVLLHLIPSCLAVYNAAQECMPISVSMRILCVALRAGSHRMIEALYEVMRFSPMLQDLASQPLAIAALAARDVSGMRGWVEVCSPVAATIERTLQASESVRQRESVLISYYILLQRYEDALRVCTSATAADTTQAQRLQVVLSYLRSLLPASSAVWGEGEGEDEGCGAAPCAVDPLLPLDPTVKQPWSQTALAAPLLETSHAALSEELRRVAAGAERGSSKKVALYRGAGGVVAGGTASSTTVAGHPHHHGGGSAPPNTMPPLFRPSTLLMSLERGADSRGSSSPSPGSTVNQAKGL</sequence>